<name>A0A072VBF7_MEDTR</name>
<dbReference type="GO" id="GO:0009556">
    <property type="term" value="P:microsporogenesis"/>
    <property type="evidence" value="ECO:0000318"/>
    <property type="project" value="GO_Central"/>
</dbReference>
<reference evidence="4 7" key="2">
    <citation type="journal article" date="2014" name="BMC Genomics">
        <title>An improved genome release (version Mt4.0) for the model legume Medicago truncatula.</title>
        <authorList>
            <person name="Tang H."/>
            <person name="Krishnakumar V."/>
            <person name="Bidwell S."/>
            <person name="Rosen B."/>
            <person name="Chan A."/>
            <person name="Zhou S."/>
            <person name="Gentzbittel L."/>
            <person name="Childs K.L."/>
            <person name="Yandell M."/>
            <person name="Gundlach H."/>
            <person name="Mayer K.F."/>
            <person name="Schwartz D.C."/>
            <person name="Town C.D."/>
        </authorList>
    </citation>
    <scope>GENOME REANNOTATION</scope>
    <source>
        <strain evidence="4">A17</strain>
        <strain evidence="6 7">cv. Jemalong A17</strain>
    </source>
</reference>
<reference evidence="5" key="5">
    <citation type="journal article" date="2018" name="Nat. Plants">
        <title>Whole-genome landscape of Medicago truncatula symbiotic genes.</title>
        <authorList>
            <person name="Pecrix Y."/>
            <person name="Gamas P."/>
            <person name="Carrere S."/>
        </authorList>
    </citation>
    <scope>NUCLEOTIDE SEQUENCE</scope>
    <source>
        <tissue evidence="5">Leaves</tissue>
    </source>
</reference>
<dbReference type="PROSITE" id="PS50891">
    <property type="entry name" value="LOB"/>
    <property type="match status" value="1"/>
</dbReference>
<dbReference type="PANTHER" id="PTHR31301">
    <property type="entry name" value="LOB DOMAIN-CONTAINING PROTEIN 4-RELATED"/>
    <property type="match status" value="1"/>
</dbReference>
<dbReference type="EMBL" id="PSQE01000002">
    <property type="protein sequence ID" value="RHN75959.1"/>
    <property type="molecule type" value="Genomic_DNA"/>
</dbReference>
<evidence type="ECO:0000313" key="6">
    <source>
        <dbReference type="EnsemblPlants" id="KEH39339"/>
    </source>
</evidence>
<evidence type="ECO:0000259" key="3">
    <source>
        <dbReference type="PROSITE" id="PS50891"/>
    </source>
</evidence>
<feature type="domain" description="LOB" evidence="3">
    <location>
        <begin position="1"/>
        <end position="102"/>
    </location>
</feature>
<dbReference type="HOGENOM" id="CLU_1613269_0_0_1"/>
<comment type="similarity">
    <text evidence="1">Belongs to the LOB domain-containing protein family.</text>
</comment>
<feature type="coiled-coil region" evidence="2">
    <location>
        <begin position="81"/>
        <end position="108"/>
    </location>
</feature>
<dbReference type="PANTHER" id="PTHR31301:SF21">
    <property type="entry name" value="LOB DOMAIN-CONTAINING PROTEIN 27-RELATED"/>
    <property type="match status" value="1"/>
</dbReference>
<dbReference type="Gramene" id="rna12223">
    <property type="protein sequence ID" value="RHN75959.1"/>
    <property type="gene ID" value="gene12223"/>
</dbReference>
<reference evidence="6" key="3">
    <citation type="submission" date="2015-04" db="UniProtKB">
        <authorList>
            <consortium name="EnsemblPlants"/>
        </authorList>
    </citation>
    <scope>IDENTIFICATION</scope>
    <source>
        <strain evidence="6">cv. Jemalong A17</strain>
    </source>
</reference>
<dbReference type="Pfam" id="PF03195">
    <property type="entry name" value="LOB"/>
    <property type="match status" value="1"/>
</dbReference>
<dbReference type="GO" id="GO:0006355">
    <property type="term" value="P:regulation of DNA-templated transcription"/>
    <property type="evidence" value="ECO:0000318"/>
    <property type="project" value="GO_Central"/>
</dbReference>
<reference evidence="4 7" key="1">
    <citation type="journal article" date="2011" name="Nature">
        <title>The Medicago genome provides insight into the evolution of rhizobial symbioses.</title>
        <authorList>
            <person name="Young N.D."/>
            <person name="Debelle F."/>
            <person name="Oldroyd G.E."/>
            <person name="Geurts R."/>
            <person name="Cannon S.B."/>
            <person name="Udvardi M.K."/>
            <person name="Benedito V.A."/>
            <person name="Mayer K.F."/>
            <person name="Gouzy J."/>
            <person name="Schoof H."/>
            <person name="Van de Peer Y."/>
            <person name="Proost S."/>
            <person name="Cook D.R."/>
            <person name="Meyers B.C."/>
            <person name="Spannagl M."/>
            <person name="Cheung F."/>
            <person name="De Mita S."/>
            <person name="Krishnakumar V."/>
            <person name="Gundlach H."/>
            <person name="Zhou S."/>
            <person name="Mudge J."/>
            <person name="Bharti A.K."/>
            <person name="Murray J.D."/>
            <person name="Naoumkina M.A."/>
            <person name="Rosen B."/>
            <person name="Silverstein K.A."/>
            <person name="Tang H."/>
            <person name="Rombauts S."/>
            <person name="Zhao P.X."/>
            <person name="Zhou P."/>
            <person name="Barbe V."/>
            <person name="Bardou P."/>
            <person name="Bechner M."/>
            <person name="Bellec A."/>
            <person name="Berger A."/>
            <person name="Berges H."/>
            <person name="Bidwell S."/>
            <person name="Bisseling T."/>
            <person name="Choisne N."/>
            <person name="Couloux A."/>
            <person name="Denny R."/>
            <person name="Deshpande S."/>
            <person name="Dai X."/>
            <person name="Doyle J.J."/>
            <person name="Dudez A.M."/>
            <person name="Farmer A.D."/>
            <person name="Fouteau S."/>
            <person name="Franken C."/>
            <person name="Gibelin C."/>
            <person name="Gish J."/>
            <person name="Goldstein S."/>
            <person name="Gonzalez A.J."/>
            <person name="Green P.J."/>
            <person name="Hallab A."/>
            <person name="Hartog M."/>
            <person name="Hua A."/>
            <person name="Humphray S.J."/>
            <person name="Jeong D.H."/>
            <person name="Jing Y."/>
            <person name="Jocker A."/>
            <person name="Kenton S.M."/>
            <person name="Kim D.J."/>
            <person name="Klee K."/>
            <person name="Lai H."/>
            <person name="Lang C."/>
            <person name="Lin S."/>
            <person name="Macmil S.L."/>
            <person name="Magdelenat G."/>
            <person name="Matthews L."/>
            <person name="McCorrison J."/>
            <person name="Monaghan E.L."/>
            <person name="Mun J.H."/>
            <person name="Najar F.Z."/>
            <person name="Nicholson C."/>
            <person name="Noirot C."/>
            <person name="O'Bleness M."/>
            <person name="Paule C.R."/>
            <person name="Poulain J."/>
            <person name="Prion F."/>
            <person name="Qin B."/>
            <person name="Qu C."/>
            <person name="Retzel E.F."/>
            <person name="Riddle C."/>
            <person name="Sallet E."/>
            <person name="Samain S."/>
            <person name="Samson N."/>
            <person name="Sanders I."/>
            <person name="Saurat O."/>
            <person name="Scarpelli C."/>
            <person name="Schiex T."/>
            <person name="Segurens B."/>
            <person name="Severin A.J."/>
            <person name="Sherrier D.J."/>
            <person name="Shi R."/>
            <person name="Sims S."/>
            <person name="Singer S.R."/>
            <person name="Sinharoy S."/>
            <person name="Sterck L."/>
            <person name="Viollet A."/>
            <person name="Wang B.B."/>
            <person name="Wang K."/>
            <person name="Wang M."/>
            <person name="Wang X."/>
            <person name="Warfsmann J."/>
            <person name="Weissenbach J."/>
            <person name="White D.D."/>
            <person name="White J.D."/>
            <person name="Wiley G.B."/>
            <person name="Wincker P."/>
            <person name="Xing Y."/>
            <person name="Yang L."/>
            <person name="Yao Z."/>
            <person name="Ying F."/>
            <person name="Zhai J."/>
            <person name="Zhou L."/>
            <person name="Zuber A."/>
            <person name="Denarie J."/>
            <person name="Dixon R.A."/>
            <person name="May G.D."/>
            <person name="Schwartz D.C."/>
            <person name="Rogers J."/>
            <person name="Quetier F."/>
            <person name="Town C.D."/>
            <person name="Roe B.A."/>
        </authorList>
    </citation>
    <scope>NUCLEOTIDE SEQUENCE [LARGE SCALE GENOMIC DNA]</scope>
    <source>
        <strain evidence="4">A17</strain>
        <strain evidence="6 7">cv. Jemalong A17</strain>
    </source>
</reference>
<dbReference type="KEGG" id="mtr:25487811"/>
<evidence type="ECO:0000256" key="1">
    <source>
        <dbReference type="ARBA" id="ARBA00005474"/>
    </source>
</evidence>
<protein>
    <submittedName>
        <fullName evidence="4">DUF260 family protein</fullName>
    </submittedName>
    <submittedName>
        <fullName evidence="5">Putative transcription factor AS2-LOB family</fullName>
    </submittedName>
</protein>
<gene>
    <name evidence="6" type="primary">25487811</name>
    <name evidence="4" type="ordered locus">MTR_2g094730</name>
    <name evidence="5" type="ORF">MtrunA17_Chr2g0326821</name>
</gene>
<keyword evidence="7" id="KW-1185">Reference proteome</keyword>
<dbReference type="EMBL" id="CM001218">
    <property type="protein sequence ID" value="KEH39339.1"/>
    <property type="molecule type" value="Genomic_DNA"/>
</dbReference>
<evidence type="ECO:0000256" key="2">
    <source>
        <dbReference type="SAM" id="Coils"/>
    </source>
</evidence>
<dbReference type="GO" id="GO:0005634">
    <property type="term" value="C:nucleus"/>
    <property type="evidence" value="ECO:0000318"/>
    <property type="project" value="GO_Central"/>
</dbReference>
<sequence length="165" mass="18887">MPCSCFRIRSVRCEGQNCPYYPYFQNDEEYRNIHTVFGYRNIRRVFFSTDNHDRRQELVDSLAWEARNKMLYPFTGSYGVQRETEALVATLQNQIATLEADLANAQNSGAANLNLNLNLNLNPHQMPQIPNPNPPQVPQMHNFLGLPNVNADVNDVVNQNPPQVP</sequence>
<evidence type="ECO:0000313" key="8">
    <source>
        <dbReference type="Proteomes" id="UP000265566"/>
    </source>
</evidence>
<proteinExistence type="inferred from homology"/>
<organism evidence="4 7">
    <name type="scientific">Medicago truncatula</name>
    <name type="common">Barrel medic</name>
    <name type="synonym">Medicago tribuloides</name>
    <dbReference type="NCBI Taxonomy" id="3880"/>
    <lineage>
        <taxon>Eukaryota</taxon>
        <taxon>Viridiplantae</taxon>
        <taxon>Streptophyta</taxon>
        <taxon>Embryophyta</taxon>
        <taxon>Tracheophyta</taxon>
        <taxon>Spermatophyta</taxon>
        <taxon>Magnoliopsida</taxon>
        <taxon>eudicotyledons</taxon>
        <taxon>Gunneridae</taxon>
        <taxon>Pentapetalae</taxon>
        <taxon>rosids</taxon>
        <taxon>fabids</taxon>
        <taxon>Fabales</taxon>
        <taxon>Fabaceae</taxon>
        <taxon>Papilionoideae</taxon>
        <taxon>50 kb inversion clade</taxon>
        <taxon>NPAAA clade</taxon>
        <taxon>Hologalegina</taxon>
        <taxon>IRL clade</taxon>
        <taxon>Trifolieae</taxon>
        <taxon>Medicago</taxon>
    </lineage>
</organism>
<evidence type="ECO:0000313" key="5">
    <source>
        <dbReference type="EMBL" id="RHN75959.1"/>
    </source>
</evidence>
<dbReference type="AlphaFoldDB" id="A0A072VBF7"/>
<dbReference type="GO" id="GO:0001216">
    <property type="term" value="F:DNA-binding transcription activator activity"/>
    <property type="evidence" value="ECO:0000318"/>
    <property type="project" value="GO_Central"/>
</dbReference>
<dbReference type="Proteomes" id="UP000265566">
    <property type="component" value="Chromosome 2"/>
</dbReference>
<dbReference type="InterPro" id="IPR004883">
    <property type="entry name" value="LOB"/>
</dbReference>
<dbReference type="STRING" id="3880.A0A072VBF7"/>
<reference evidence="8" key="4">
    <citation type="journal article" date="2018" name="Nat. Plants">
        <title>Whole-genome landscape of Medicago truncatula symbiotic genes.</title>
        <authorList>
            <person name="Pecrix Y."/>
            <person name="Staton S.E."/>
            <person name="Sallet E."/>
            <person name="Lelandais-Briere C."/>
            <person name="Moreau S."/>
            <person name="Carrere S."/>
            <person name="Blein T."/>
            <person name="Jardinaud M.F."/>
            <person name="Latrasse D."/>
            <person name="Zouine M."/>
            <person name="Zahm M."/>
            <person name="Kreplak J."/>
            <person name="Mayjonade B."/>
            <person name="Satge C."/>
            <person name="Perez M."/>
            <person name="Cauet S."/>
            <person name="Marande W."/>
            <person name="Chantry-Darmon C."/>
            <person name="Lopez-Roques C."/>
            <person name="Bouchez O."/>
            <person name="Berard A."/>
            <person name="Debelle F."/>
            <person name="Munos S."/>
            <person name="Bendahmane A."/>
            <person name="Berges H."/>
            <person name="Niebel A."/>
            <person name="Buitink J."/>
            <person name="Frugier F."/>
            <person name="Benhamed M."/>
            <person name="Crespi M."/>
            <person name="Gouzy J."/>
            <person name="Gamas P."/>
        </authorList>
    </citation>
    <scope>NUCLEOTIDE SEQUENCE [LARGE SCALE GENOMIC DNA]</scope>
    <source>
        <strain evidence="8">cv. Jemalong A17</strain>
    </source>
</reference>
<dbReference type="EnsemblPlants" id="KEH39339">
    <property type="protein sequence ID" value="KEH39339"/>
    <property type="gene ID" value="MTR_2g094730"/>
</dbReference>
<dbReference type="Proteomes" id="UP000002051">
    <property type="component" value="Chromosome 2"/>
</dbReference>
<evidence type="ECO:0000313" key="4">
    <source>
        <dbReference type="EMBL" id="KEH39339.1"/>
    </source>
</evidence>
<evidence type="ECO:0000313" key="7">
    <source>
        <dbReference type="Proteomes" id="UP000002051"/>
    </source>
</evidence>
<keyword evidence="2" id="KW-0175">Coiled coil</keyword>
<accession>A0A072VBF7</accession>